<evidence type="ECO:0000256" key="5">
    <source>
        <dbReference type="SAM" id="Coils"/>
    </source>
</evidence>
<evidence type="ECO:0000313" key="10">
    <source>
        <dbReference type="Proteomes" id="UP000727506"/>
    </source>
</evidence>
<evidence type="ECO:0000259" key="8">
    <source>
        <dbReference type="Pfam" id="PF12698"/>
    </source>
</evidence>
<evidence type="ECO:0000256" key="1">
    <source>
        <dbReference type="ARBA" id="ARBA00004141"/>
    </source>
</evidence>
<dbReference type="InterPro" id="IPR051328">
    <property type="entry name" value="T7SS_ABC-Transporter"/>
</dbReference>
<dbReference type="GO" id="GO:0016020">
    <property type="term" value="C:membrane"/>
    <property type="evidence" value="ECO:0007669"/>
    <property type="project" value="UniProtKB-SubCell"/>
</dbReference>
<reference evidence="9" key="1">
    <citation type="submission" date="2021-02" db="EMBL/GenBank/DDBJ databases">
        <title>Infant gut strain persistence is associated with maternal origin, phylogeny, and functional potential including surface adhesion and iron acquisition.</title>
        <authorList>
            <person name="Lou Y.C."/>
        </authorList>
    </citation>
    <scope>NUCLEOTIDE SEQUENCE</scope>
    <source>
        <strain evidence="9">L2_039_000G1_dasL2_039_000G1_concoct_11</strain>
    </source>
</reference>
<protein>
    <submittedName>
        <fullName evidence="9">YhgE/Pip domain-containing protein</fullName>
    </submittedName>
</protein>
<name>A0A943UUA1_9ACTN</name>
<evidence type="ECO:0000256" key="7">
    <source>
        <dbReference type="SAM" id="Phobius"/>
    </source>
</evidence>
<dbReference type="Gene3D" id="3.40.1710.10">
    <property type="entry name" value="abc type-2 transporter like domain"/>
    <property type="match status" value="1"/>
</dbReference>
<keyword evidence="3 7" id="KW-1133">Transmembrane helix</keyword>
<feature type="transmembrane region" description="Helical" evidence="7">
    <location>
        <begin position="529"/>
        <end position="548"/>
    </location>
</feature>
<evidence type="ECO:0000256" key="6">
    <source>
        <dbReference type="SAM" id="MobiDB-lite"/>
    </source>
</evidence>
<accession>A0A943UUA1</accession>
<organism evidence="9 10">
    <name type="scientific">Slackia piriformis</name>
    <dbReference type="NCBI Taxonomy" id="626934"/>
    <lineage>
        <taxon>Bacteria</taxon>
        <taxon>Bacillati</taxon>
        <taxon>Actinomycetota</taxon>
        <taxon>Coriobacteriia</taxon>
        <taxon>Eggerthellales</taxon>
        <taxon>Eggerthellaceae</taxon>
        <taxon>Slackia</taxon>
    </lineage>
</organism>
<feature type="compositionally biased region" description="Low complexity" evidence="6">
    <location>
        <begin position="852"/>
        <end position="864"/>
    </location>
</feature>
<dbReference type="InterPro" id="IPR017500">
    <property type="entry name" value="Phage_infect_YhgE_N"/>
</dbReference>
<proteinExistence type="predicted"/>
<feature type="domain" description="ABC-2 type transporter transmembrane" evidence="8">
    <location>
        <begin position="25"/>
        <end position="163"/>
    </location>
</feature>
<dbReference type="Proteomes" id="UP000727506">
    <property type="component" value="Unassembled WGS sequence"/>
</dbReference>
<dbReference type="InterPro" id="IPR013525">
    <property type="entry name" value="ABC2_TM"/>
</dbReference>
<feature type="transmembrane region" description="Helical" evidence="7">
    <location>
        <begin position="569"/>
        <end position="590"/>
    </location>
</feature>
<gene>
    <name evidence="9" type="ORF">KH142_08055</name>
</gene>
<keyword evidence="4 7" id="KW-0472">Membrane</keyword>
<evidence type="ECO:0000256" key="2">
    <source>
        <dbReference type="ARBA" id="ARBA00022692"/>
    </source>
</evidence>
<dbReference type="NCBIfam" id="TIGR03061">
    <property type="entry name" value="pip_yhgE_Nterm"/>
    <property type="match status" value="1"/>
</dbReference>
<keyword evidence="2 7" id="KW-0812">Transmembrane</keyword>
<dbReference type="GO" id="GO:0140359">
    <property type="term" value="F:ABC-type transporter activity"/>
    <property type="evidence" value="ECO:0007669"/>
    <property type="project" value="InterPro"/>
</dbReference>
<feature type="coiled-coil region" evidence="5">
    <location>
        <begin position="199"/>
        <end position="240"/>
    </location>
</feature>
<comment type="caution">
    <text evidence="9">The sequence shown here is derived from an EMBL/GenBank/DDBJ whole genome shotgun (WGS) entry which is preliminary data.</text>
</comment>
<evidence type="ECO:0000313" key="9">
    <source>
        <dbReference type="EMBL" id="MBS6941407.1"/>
    </source>
</evidence>
<dbReference type="Pfam" id="PF12698">
    <property type="entry name" value="ABC2_membrane_3"/>
    <property type="match status" value="2"/>
</dbReference>
<feature type="transmembrane region" description="Helical" evidence="7">
    <location>
        <begin position="680"/>
        <end position="702"/>
    </location>
</feature>
<dbReference type="PANTHER" id="PTHR43077:SF10">
    <property type="entry name" value="TRANSPORT PERMEASE PROTEIN"/>
    <property type="match status" value="1"/>
</dbReference>
<feature type="transmembrane region" description="Helical" evidence="7">
    <location>
        <begin position="596"/>
        <end position="615"/>
    </location>
</feature>
<feature type="compositionally biased region" description="Basic and acidic residues" evidence="6">
    <location>
        <begin position="871"/>
        <end position="893"/>
    </location>
</feature>
<dbReference type="InterPro" id="IPR017501">
    <property type="entry name" value="Phage_infect_YhgE_C"/>
</dbReference>
<sequence length="893" mass="94959">MGNVLRVFWRDVKRIAKVPPAWLVVLFLVVLPSLYTWFNVMGFWNPYENTGNLRVCVVNEDAGASDEMLGDIDLGEQVIDELKANDQLGWQFMGRDEAMEEVESGRAYAAFVIPEDFSADVTTLLSGDFEQPQLEYYVNEKAGPVAPKITDTGATTLDTTINDTFVSTASSAVVSAIDDALGKAQIDLEDMRGGAVARLEEAQSDIADARTSLSELVAAADAAVGKADAAKDALDEAKAQIVLLSTGLGQASELAADANTGIVAFSGSMGSVLDRGSALLSQAASKTDAAIGQTAGSVVAATGDVDAAVNGAQAVVDENARIIALLRGIEQAIPDDEPGKGALDTVISSLEERNADAQGALDGLSALSHGTADTATSISGAADATNDAVQQTLNSVDGYRQTLGDDIVPRASDGLARVVTATTGFGSAVSNQTLLVDQGIGVIDQLQSTLSLSADALGQTDSLLGDLQADFETVKTDVAALGSSSALGSLFDEGDLDPAKVADFMMSPTQVETVELYPLNSYGSAMAPLFINLTLWIGVFMLMVIMRIEVDDEGIENLTIAQRFFGRGLLLAVMVTLQAVVCCAGCLFIGVQAVNVPAFFLTAVICSLAYLAIQYSLSTALQHVGKAICVILVFVQIPGATGLYPIEMTPSFFQAVYPLFPFTYGINAIRETTCGFYDGAWLHAIGVLLVFAVAFLLIGVLVRPYLTNLNRLFARQIEESDIINGEAVQLPERRYRMAQLIRVLSDREEYRSAIAARAARFVRLYPKFKRGAVVAGILIPAAVTLVFAITATEKVVMLTAWVILLVGIVAFLIIVEYLRDSLNRQVSLEAMSDDEVRTLYARRNAVATSRARCGASAPATARAGQARRRRTAEDAKTRDDACDGAPHEEGGRR</sequence>
<feature type="transmembrane region" description="Helical" evidence="7">
    <location>
        <begin position="798"/>
        <end position="818"/>
    </location>
</feature>
<evidence type="ECO:0000256" key="3">
    <source>
        <dbReference type="ARBA" id="ARBA00022989"/>
    </source>
</evidence>
<dbReference type="EMBL" id="JAGZSV010000180">
    <property type="protein sequence ID" value="MBS6941407.1"/>
    <property type="molecule type" value="Genomic_DNA"/>
</dbReference>
<feature type="transmembrane region" description="Helical" evidence="7">
    <location>
        <begin position="627"/>
        <end position="646"/>
    </location>
</feature>
<feature type="domain" description="ABC-2 type transporter transmembrane" evidence="8">
    <location>
        <begin position="509"/>
        <end position="701"/>
    </location>
</feature>
<comment type="subcellular location">
    <subcellularLocation>
        <location evidence="1">Membrane</location>
        <topology evidence="1">Multi-pass membrane protein</topology>
    </subcellularLocation>
</comment>
<dbReference type="AlphaFoldDB" id="A0A943UUA1"/>
<feature type="transmembrane region" description="Helical" evidence="7">
    <location>
        <begin position="772"/>
        <end position="792"/>
    </location>
</feature>
<keyword evidence="5" id="KW-0175">Coiled coil</keyword>
<dbReference type="PANTHER" id="PTHR43077">
    <property type="entry name" value="TRANSPORT PERMEASE YVFS-RELATED"/>
    <property type="match status" value="1"/>
</dbReference>
<evidence type="ECO:0000256" key="4">
    <source>
        <dbReference type="ARBA" id="ARBA00023136"/>
    </source>
</evidence>
<dbReference type="NCBIfam" id="TIGR03062">
    <property type="entry name" value="pip_yhgE_Cterm"/>
    <property type="match status" value="1"/>
</dbReference>
<feature type="region of interest" description="Disordered" evidence="6">
    <location>
        <begin position="852"/>
        <end position="893"/>
    </location>
</feature>
<feature type="transmembrane region" description="Helical" evidence="7">
    <location>
        <begin position="21"/>
        <end position="44"/>
    </location>
</feature>